<evidence type="ECO:0000313" key="3">
    <source>
        <dbReference type="Proteomes" id="UP001177744"/>
    </source>
</evidence>
<reference evidence="2" key="1">
    <citation type="submission" date="2023-06" db="EMBL/GenBank/DDBJ databases">
        <title>Reference genome for the Northern bat (Eptesicus nilssonii), a most northern bat species.</title>
        <authorList>
            <person name="Laine V.N."/>
            <person name="Pulliainen A.T."/>
            <person name="Lilley T.M."/>
        </authorList>
    </citation>
    <scope>NUCLEOTIDE SEQUENCE</scope>
    <source>
        <strain evidence="2">BLF_Eptnil</strain>
        <tissue evidence="2">Kidney</tissue>
    </source>
</reference>
<dbReference type="InterPro" id="IPR026320">
    <property type="entry name" value="PRR14"/>
</dbReference>
<proteinExistence type="predicted"/>
<feature type="region of interest" description="Disordered" evidence="1">
    <location>
        <begin position="235"/>
        <end position="254"/>
    </location>
</feature>
<feature type="region of interest" description="Disordered" evidence="1">
    <location>
        <begin position="263"/>
        <end position="285"/>
    </location>
</feature>
<accession>A0AA40LD51</accession>
<dbReference type="AlphaFoldDB" id="A0AA40LD51"/>
<dbReference type="Proteomes" id="UP001177744">
    <property type="component" value="Unassembled WGS sequence"/>
</dbReference>
<sequence>MPSNQKMPVVIVLEKKRLLPPQKKISTVTIAFKAVSYRQLHFSNAQVFSRSHGSHVSKKRLEYHFRHARKQFFLFDADRRARTDNHYRPGVLSEKIYSKDPNSLVSTQRNLEGDTQLNEALYSDFMIEKKILVSLMPEDQISLVNEESKPKKDAAQLLPSLEFGCRSESEKSVQTSQDSIPHLGEQSIACEMNELPSTDELVLDKIESECVLNQVSLNSQDHATLSTDKELPLALSEDSQQSHHPPLEDGASVLTDIETIPMKTEMKDISPRMTKPVVPRQTISP</sequence>
<comment type="caution">
    <text evidence="2">The sequence shown here is derived from an EMBL/GenBank/DDBJ whole genome shotgun (WGS) entry which is preliminary data.</text>
</comment>
<keyword evidence="3" id="KW-1185">Reference proteome</keyword>
<protein>
    <submittedName>
        <fullName evidence="2">Uncharacterized protein</fullName>
    </submittedName>
</protein>
<dbReference type="PANTHER" id="PTHR14522">
    <property type="entry name" value="EMO2-RELATED"/>
    <property type="match status" value="1"/>
</dbReference>
<organism evidence="2 3">
    <name type="scientific">Cnephaeus nilssonii</name>
    <name type="common">Northern bat</name>
    <name type="synonym">Eptesicus nilssonii</name>
    <dbReference type="NCBI Taxonomy" id="3371016"/>
    <lineage>
        <taxon>Eukaryota</taxon>
        <taxon>Metazoa</taxon>
        <taxon>Chordata</taxon>
        <taxon>Craniata</taxon>
        <taxon>Vertebrata</taxon>
        <taxon>Euteleostomi</taxon>
        <taxon>Mammalia</taxon>
        <taxon>Eutheria</taxon>
        <taxon>Laurasiatheria</taxon>
        <taxon>Chiroptera</taxon>
        <taxon>Yangochiroptera</taxon>
        <taxon>Vespertilionidae</taxon>
        <taxon>Cnephaeus</taxon>
    </lineage>
</organism>
<dbReference type="EMBL" id="JAULJE010000023">
    <property type="protein sequence ID" value="KAK1328350.1"/>
    <property type="molecule type" value="Genomic_DNA"/>
</dbReference>
<dbReference type="PANTHER" id="PTHR14522:SF0">
    <property type="entry name" value="PROTEIN PRR14L"/>
    <property type="match status" value="1"/>
</dbReference>
<evidence type="ECO:0000313" key="2">
    <source>
        <dbReference type="EMBL" id="KAK1328350.1"/>
    </source>
</evidence>
<evidence type="ECO:0000256" key="1">
    <source>
        <dbReference type="SAM" id="MobiDB-lite"/>
    </source>
</evidence>
<name>A0AA40LD51_CNENI</name>
<gene>
    <name evidence="2" type="ORF">QTO34_011923</name>
</gene>